<dbReference type="Pfam" id="PF00153">
    <property type="entry name" value="Mito_carr"/>
    <property type="match status" value="3"/>
</dbReference>
<dbReference type="PROSITE" id="PS50222">
    <property type="entry name" value="EF_HAND_2"/>
    <property type="match status" value="2"/>
</dbReference>
<dbReference type="PANTHER" id="PTHR24089">
    <property type="entry name" value="SOLUTE CARRIER FAMILY 25"/>
    <property type="match status" value="1"/>
</dbReference>
<comment type="similarity">
    <text evidence="2">Belongs to the mitochondrial carrier (TC 2.A.29) family.</text>
</comment>
<evidence type="ECO:0000256" key="5">
    <source>
        <dbReference type="ARBA" id="ARBA00022723"/>
    </source>
</evidence>
<feature type="compositionally biased region" description="Low complexity" evidence="13">
    <location>
        <begin position="132"/>
        <end position="152"/>
    </location>
</feature>
<feature type="compositionally biased region" description="Low complexity" evidence="13">
    <location>
        <begin position="269"/>
        <end position="281"/>
    </location>
</feature>
<name>A0A5C5FWC5_9BASI</name>
<evidence type="ECO:0000256" key="13">
    <source>
        <dbReference type="SAM" id="MobiDB-lite"/>
    </source>
</evidence>
<keyword evidence="8" id="KW-0106">Calcium</keyword>
<feature type="domain" description="EF-hand" evidence="14">
    <location>
        <begin position="201"/>
        <end position="236"/>
    </location>
</feature>
<evidence type="ECO:0000256" key="7">
    <source>
        <dbReference type="ARBA" id="ARBA00022792"/>
    </source>
</evidence>
<evidence type="ECO:0000256" key="6">
    <source>
        <dbReference type="ARBA" id="ARBA00022737"/>
    </source>
</evidence>
<dbReference type="STRING" id="5288.A0A5C5FWC5"/>
<evidence type="ECO:0000256" key="9">
    <source>
        <dbReference type="ARBA" id="ARBA00022989"/>
    </source>
</evidence>
<organism evidence="15 16">
    <name type="scientific">Rhodotorula diobovata</name>
    <dbReference type="NCBI Taxonomy" id="5288"/>
    <lineage>
        <taxon>Eukaryota</taxon>
        <taxon>Fungi</taxon>
        <taxon>Dikarya</taxon>
        <taxon>Basidiomycota</taxon>
        <taxon>Pucciniomycotina</taxon>
        <taxon>Microbotryomycetes</taxon>
        <taxon>Sporidiobolales</taxon>
        <taxon>Sporidiobolaceae</taxon>
        <taxon>Rhodotorula</taxon>
    </lineage>
</organism>
<evidence type="ECO:0000313" key="15">
    <source>
        <dbReference type="EMBL" id="TNY20556.1"/>
    </source>
</evidence>
<keyword evidence="3" id="KW-0813">Transport</keyword>
<dbReference type="SMART" id="SM00054">
    <property type="entry name" value="EFh"/>
    <property type="match status" value="2"/>
</dbReference>
<evidence type="ECO:0000256" key="3">
    <source>
        <dbReference type="ARBA" id="ARBA00022448"/>
    </source>
</evidence>
<evidence type="ECO:0000256" key="2">
    <source>
        <dbReference type="ARBA" id="ARBA00006375"/>
    </source>
</evidence>
<dbReference type="Pfam" id="PF13499">
    <property type="entry name" value="EF-hand_7"/>
    <property type="match status" value="1"/>
</dbReference>
<dbReference type="InterPro" id="IPR023395">
    <property type="entry name" value="MCP_dom_sf"/>
</dbReference>
<keyword evidence="6" id="KW-0677">Repeat</keyword>
<evidence type="ECO:0000259" key="14">
    <source>
        <dbReference type="PROSITE" id="PS50222"/>
    </source>
</evidence>
<evidence type="ECO:0000256" key="12">
    <source>
        <dbReference type="PROSITE-ProRule" id="PRU00282"/>
    </source>
</evidence>
<dbReference type="GO" id="GO:0055085">
    <property type="term" value="P:transmembrane transport"/>
    <property type="evidence" value="ECO:0007669"/>
    <property type="project" value="InterPro"/>
</dbReference>
<keyword evidence="7" id="KW-0999">Mitochondrion inner membrane</keyword>
<dbReference type="SUPFAM" id="SSF103506">
    <property type="entry name" value="Mitochondrial carrier"/>
    <property type="match status" value="1"/>
</dbReference>
<evidence type="ECO:0000256" key="1">
    <source>
        <dbReference type="ARBA" id="ARBA00004448"/>
    </source>
</evidence>
<feature type="region of interest" description="Disordered" evidence="13">
    <location>
        <begin position="255"/>
        <end position="326"/>
    </location>
</feature>
<dbReference type="InterPro" id="IPR018108">
    <property type="entry name" value="MCP_transmembrane"/>
</dbReference>
<dbReference type="OrthoDB" id="270584at2759"/>
<dbReference type="Proteomes" id="UP000311382">
    <property type="component" value="Unassembled WGS sequence"/>
</dbReference>
<feature type="repeat" description="Solcar" evidence="12">
    <location>
        <begin position="449"/>
        <end position="537"/>
    </location>
</feature>
<evidence type="ECO:0000256" key="11">
    <source>
        <dbReference type="ARBA" id="ARBA00023136"/>
    </source>
</evidence>
<dbReference type="InterPro" id="IPR002067">
    <property type="entry name" value="MCP"/>
</dbReference>
<feature type="repeat" description="Solcar" evidence="12">
    <location>
        <begin position="329"/>
        <end position="435"/>
    </location>
</feature>
<evidence type="ECO:0000256" key="8">
    <source>
        <dbReference type="ARBA" id="ARBA00022837"/>
    </source>
</evidence>
<dbReference type="GO" id="GO:0005509">
    <property type="term" value="F:calcium ion binding"/>
    <property type="evidence" value="ECO:0007669"/>
    <property type="project" value="InterPro"/>
</dbReference>
<dbReference type="PROSITE" id="PS00018">
    <property type="entry name" value="EF_HAND_1"/>
    <property type="match status" value="1"/>
</dbReference>
<keyword evidence="10" id="KW-0496">Mitochondrion</keyword>
<gene>
    <name evidence="15" type="ORF">DMC30DRAFT_352176</name>
</gene>
<sequence length="652" mass="70411">MSESTQAIPDPAPSDDPDHPLAAPLPPPLPDYPVPPSLPRLAEPPSNSLLFDLEASSPITLPPSKDDPRVSLRAPPPPPEPYCPSSGPALLDHDPEPATLNEFRQSEGPAKRLSRLRSLFDSLPAPSPPSSPAASSSALPPEPDQQQQQLQPSTTTAAFEQYADAKERELWRAFVDLDRDGDHRLRAPEVREACRRAGLEVKDQAIDDFVRAVDRNGDGFISFDEWRDFLLLLPRPISMKEVWRYWQARPLARPSMSRLTQDGDGEPALSLPRRCASRPLLRPAPPPRRLSRAHSASPTRPTCARASRPTPSIDEEEDDEHGPMEDMLAGAGKFLLAGGMAGAVSRTATAPFDRLKVYLITSATGPPCPDLTAAAAKAGKKPPRPGAGSLTKAIKTVYNQGGGIKAFWTGNGLNIIKIFPESAIKFLSYESAKRVFAQYWDRVPDQTLISNSSRFVAGGIGGVVSQFCTPSSSLRPTRVMSSSGGCAKGNALILQTARDMWAKGGFRFFFRGLPAGLIGVFPYSAIDMSTFEGIKLAYTKWAGEEPGIAGSLCFGAISGGVGASSVYPLNLVRTRLQAQGTPAHPQTYLGVRDAATKCYQREGWRGFYKGLTPTLVKVIPAVAISYAVYDSSKKLLFAPEQAHHDDGDSNES</sequence>
<dbReference type="CDD" id="cd00051">
    <property type="entry name" value="EFh"/>
    <property type="match status" value="1"/>
</dbReference>
<feature type="repeat" description="Solcar" evidence="12">
    <location>
        <begin position="546"/>
        <end position="635"/>
    </location>
</feature>
<proteinExistence type="inferred from homology"/>
<dbReference type="Gene3D" id="1.50.40.10">
    <property type="entry name" value="Mitochondrial carrier domain"/>
    <property type="match status" value="1"/>
</dbReference>
<dbReference type="AlphaFoldDB" id="A0A5C5FWC5"/>
<comment type="subcellular location">
    <subcellularLocation>
        <location evidence="1">Mitochondrion inner membrane</location>
        <topology evidence="1">Multi-pass membrane protein</topology>
    </subcellularLocation>
</comment>
<keyword evidence="16" id="KW-1185">Reference proteome</keyword>
<accession>A0A5C5FWC5</accession>
<dbReference type="PRINTS" id="PR00926">
    <property type="entry name" value="MITOCARRIER"/>
</dbReference>
<keyword evidence="5" id="KW-0479">Metal-binding</keyword>
<dbReference type="EMBL" id="SOZI01000064">
    <property type="protein sequence ID" value="TNY20556.1"/>
    <property type="molecule type" value="Genomic_DNA"/>
</dbReference>
<feature type="domain" description="EF-hand" evidence="14">
    <location>
        <begin position="165"/>
        <end position="200"/>
    </location>
</feature>
<keyword evidence="4 12" id="KW-0812">Transmembrane</keyword>
<keyword evidence="11 12" id="KW-0472">Membrane</keyword>
<dbReference type="PROSITE" id="PS50920">
    <property type="entry name" value="SOLCAR"/>
    <property type="match status" value="3"/>
</dbReference>
<protein>
    <submittedName>
        <fullName evidence="15">Mitochondrial carrier domain-containing protein</fullName>
    </submittedName>
</protein>
<keyword evidence="9" id="KW-1133">Transmembrane helix</keyword>
<comment type="caution">
    <text evidence="15">The sequence shown here is derived from an EMBL/GenBank/DDBJ whole genome shotgun (WGS) entry which is preliminary data.</text>
</comment>
<evidence type="ECO:0000313" key="16">
    <source>
        <dbReference type="Proteomes" id="UP000311382"/>
    </source>
</evidence>
<dbReference type="SUPFAM" id="SSF47473">
    <property type="entry name" value="EF-hand"/>
    <property type="match status" value="1"/>
</dbReference>
<feature type="region of interest" description="Disordered" evidence="13">
    <location>
        <begin position="1"/>
        <end position="156"/>
    </location>
</feature>
<dbReference type="InterPro" id="IPR002048">
    <property type="entry name" value="EF_hand_dom"/>
</dbReference>
<feature type="compositionally biased region" description="Pro residues" evidence="13">
    <location>
        <begin position="23"/>
        <end position="38"/>
    </location>
</feature>
<evidence type="ECO:0000256" key="4">
    <source>
        <dbReference type="ARBA" id="ARBA00022692"/>
    </source>
</evidence>
<dbReference type="GO" id="GO:0005743">
    <property type="term" value="C:mitochondrial inner membrane"/>
    <property type="evidence" value="ECO:0007669"/>
    <property type="project" value="UniProtKB-SubCell"/>
</dbReference>
<evidence type="ECO:0000256" key="10">
    <source>
        <dbReference type="ARBA" id="ARBA00023128"/>
    </source>
</evidence>
<dbReference type="InterPro" id="IPR011992">
    <property type="entry name" value="EF-hand-dom_pair"/>
</dbReference>
<dbReference type="Gene3D" id="1.10.238.10">
    <property type="entry name" value="EF-hand"/>
    <property type="match status" value="1"/>
</dbReference>
<reference evidence="15 16" key="1">
    <citation type="submission" date="2019-03" db="EMBL/GenBank/DDBJ databases">
        <title>Rhodosporidium diobovatum UCD-FST 08-225 genome sequencing, assembly, and annotation.</title>
        <authorList>
            <person name="Fakankun I.U."/>
            <person name="Fristensky B."/>
            <person name="Levin D.B."/>
        </authorList>
    </citation>
    <scope>NUCLEOTIDE SEQUENCE [LARGE SCALE GENOMIC DNA]</scope>
    <source>
        <strain evidence="15 16">UCD-FST 08-225</strain>
    </source>
</reference>
<dbReference type="FunFam" id="1.50.40.10:FF:000016">
    <property type="entry name" value="Solute carrier family 25 member 23"/>
    <property type="match status" value="1"/>
</dbReference>
<dbReference type="InterPro" id="IPR018247">
    <property type="entry name" value="EF_Hand_1_Ca_BS"/>
</dbReference>